<dbReference type="NCBIfam" id="TIGR00401">
    <property type="entry name" value="msrA"/>
    <property type="match status" value="1"/>
</dbReference>
<dbReference type="EMBL" id="FWDO01000005">
    <property type="protein sequence ID" value="SLM19247.1"/>
    <property type="molecule type" value="Genomic_DNA"/>
</dbReference>
<evidence type="ECO:0000259" key="6">
    <source>
        <dbReference type="Pfam" id="PF01625"/>
    </source>
</evidence>
<dbReference type="PROSITE" id="PS51257">
    <property type="entry name" value="PROKAR_LIPOPROTEIN"/>
    <property type="match status" value="1"/>
</dbReference>
<evidence type="ECO:0000256" key="2">
    <source>
        <dbReference type="ARBA" id="ARBA00047806"/>
    </source>
</evidence>
<sequence>MKFRIYAVLSIVLSFFLFSCASKGSDSIESMNSALASAKNAKPPLLGPRTTPAQGKDGPRIEEQFGMPVNIVRTDGLQYAILAGGCFWCLEGVYELVPGVEDVISGYEGGSAPSPTYEEVSTGTTGYAESVLILFDPAKVSYGELLDIFWHIHDPTTKDRQGYDVGPQYRSAVFYLNDTQKAEAQKSIRAQQEEWPVPIVTEVRPAGLFWPAEDYHQDFYSNNPDYGYCQVIITPKVEKVFQAK</sequence>
<dbReference type="InterPro" id="IPR002569">
    <property type="entry name" value="Met_Sox_Rdtase_MsrA_dom"/>
</dbReference>
<dbReference type="Gene3D" id="3.30.1060.10">
    <property type="entry name" value="Peptide methionine sulphoxide reductase MsrA"/>
    <property type="match status" value="1"/>
</dbReference>
<feature type="signal peptide" evidence="5">
    <location>
        <begin position="1"/>
        <end position="21"/>
    </location>
</feature>
<comment type="catalytic activity">
    <reaction evidence="3 4">
        <text>[thioredoxin]-disulfide + L-methionine + H2O = L-methionine (S)-S-oxide + [thioredoxin]-dithiol</text>
        <dbReference type="Rhea" id="RHEA:19993"/>
        <dbReference type="Rhea" id="RHEA-COMP:10698"/>
        <dbReference type="Rhea" id="RHEA-COMP:10700"/>
        <dbReference type="ChEBI" id="CHEBI:15377"/>
        <dbReference type="ChEBI" id="CHEBI:29950"/>
        <dbReference type="ChEBI" id="CHEBI:50058"/>
        <dbReference type="ChEBI" id="CHEBI:57844"/>
        <dbReference type="ChEBI" id="CHEBI:58772"/>
        <dbReference type="EC" id="1.8.4.11"/>
    </reaction>
</comment>
<feature type="chain" id="PRO_5018338687" description="Peptide methionine sulfoxide reductase MsrA" evidence="5">
    <location>
        <begin position="22"/>
        <end position="244"/>
    </location>
</feature>
<organism evidence="7">
    <name type="scientific">uncultured spirochete</name>
    <dbReference type="NCBI Taxonomy" id="156406"/>
    <lineage>
        <taxon>Bacteria</taxon>
        <taxon>Pseudomonadati</taxon>
        <taxon>Spirochaetota</taxon>
        <taxon>Spirochaetia</taxon>
        <taxon>Spirochaetales</taxon>
        <taxon>environmental samples</taxon>
    </lineage>
</organism>
<keyword evidence="5" id="KW-0732">Signal</keyword>
<dbReference type="SUPFAM" id="SSF55068">
    <property type="entry name" value="Peptide methionine sulfoxide reductase"/>
    <property type="match status" value="1"/>
</dbReference>
<keyword evidence="1 4" id="KW-0560">Oxidoreductase</keyword>
<comment type="catalytic activity">
    <reaction evidence="2 4">
        <text>L-methionyl-[protein] + [thioredoxin]-disulfide + H2O = L-methionyl-(S)-S-oxide-[protein] + [thioredoxin]-dithiol</text>
        <dbReference type="Rhea" id="RHEA:14217"/>
        <dbReference type="Rhea" id="RHEA-COMP:10698"/>
        <dbReference type="Rhea" id="RHEA-COMP:10700"/>
        <dbReference type="Rhea" id="RHEA-COMP:12313"/>
        <dbReference type="Rhea" id="RHEA-COMP:12315"/>
        <dbReference type="ChEBI" id="CHEBI:15377"/>
        <dbReference type="ChEBI" id="CHEBI:16044"/>
        <dbReference type="ChEBI" id="CHEBI:29950"/>
        <dbReference type="ChEBI" id="CHEBI:44120"/>
        <dbReference type="ChEBI" id="CHEBI:50058"/>
        <dbReference type="EC" id="1.8.4.11"/>
    </reaction>
</comment>
<evidence type="ECO:0000256" key="1">
    <source>
        <dbReference type="ARBA" id="ARBA00023002"/>
    </source>
</evidence>
<gene>
    <name evidence="4" type="primary">msrA</name>
    <name evidence="7" type="ORF">SPIRO4BDMA_50762</name>
</gene>
<dbReference type="PANTHER" id="PTHR43774:SF1">
    <property type="entry name" value="PEPTIDE METHIONINE SULFOXIDE REDUCTASE MSRA 2"/>
    <property type="match status" value="1"/>
</dbReference>
<name>A0A3P3XSJ5_9SPIR</name>
<dbReference type="GO" id="GO:0008113">
    <property type="term" value="F:peptide-methionine (S)-S-oxide reductase activity"/>
    <property type="evidence" value="ECO:0007669"/>
    <property type="project" value="UniProtKB-UniRule"/>
</dbReference>
<evidence type="ECO:0000256" key="3">
    <source>
        <dbReference type="ARBA" id="ARBA00048782"/>
    </source>
</evidence>
<protein>
    <recommendedName>
        <fullName evidence="4">Peptide methionine sulfoxide reductase MsrA</fullName>
        <shortName evidence="4">Protein-methionine-S-oxide reductase</shortName>
        <ecNumber evidence="4">1.8.4.11</ecNumber>
    </recommendedName>
    <alternativeName>
        <fullName evidence="4">Peptide-methionine (S)-S-oxide reductase</fullName>
        <shortName evidence="4">Peptide Met(O) reductase</shortName>
    </alternativeName>
</protein>
<dbReference type="AlphaFoldDB" id="A0A3P3XSJ5"/>
<feature type="active site" evidence="4">
    <location>
        <position position="86"/>
    </location>
</feature>
<feature type="domain" description="Peptide methionine sulphoxide reductase MsrA" evidence="6">
    <location>
        <begin position="80"/>
        <end position="230"/>
    </location>
</feature>
<dbReference type="HAMAP" id="MF_01401">
    <property type="entry name" value="MsrA"/>
    <property type="match status" value="1"/>
</dbReference>
<dbReference type="Pfam" id="PF01625">
    <property type="entry name" value="PMSR"/>
    <property type="match status" value="1"/>
</dbReference>
<evidence type="ECO:0000256" key="4">
    <source>
        <dbReference type="HAMAP-Rule" id="MF_01401"/>
    </source>
</evidence>
<dbReference type="InterPro" id="IPR036509">
    <property type="entry name" value="Met_Sox_Rdtase_MsrA_sf"/>
</dbReference>
<evidence type="ECO:0000256" key="5">
    <source>
        <dbReference type="SAM" id="SignalP"/>
    </source>
</evidence>
<reference evidence="7" key="1">
    <citation type="submission" date="2017-02" db="EMBL/GenBank/DDBJ databases">
        <authorList>
            <person name="Regsiter A."/>
            <person name="William W."/>
        </authorList>
    </citation>
    <scope>NUCLEOTIDE SEQUENCE</scope>
    <source>
        <strain evidence="7">BdmA 4</strain>
    </source>
</reference>
<dbReference type="EC" id="1.8.4.11" evidence="4"/>
<dbReference type="PANTHER" id="PTHR43774">
    <property type="entry name" value="PEPTIDE METHIONINE SULFOXIDE REDUCTASE"/>
    <property type="match status" value="1"/>
</dbReference>
<dbReference type="GO" id="GO:0033744">
    <property type="term" value="F:L-methionine:thioredoxin-disulfide S-oxidoreductase activity"/>
    <property type="evidence" value="ECO:0007669"/>
    <property type="project" value="RHEA"/>
</dbReference>
<evidence type="ECO:0000313" key="7">
    <source>
        <dbReference type="EMBL" id="SLM19247.1"/>
    </source>
</evidence>
<comment type="function">
    <text evidence="4">Has an important function as a repair enzyme for proteins that have been inactivated by oxidation. Catalyzes the reversible oxidation-reduction of methionine sulfoxide in proteins to methionine.</text>
</comment>
<comment type="similarity">
    <text evidence="4">Belongs to the MsrA Met sulfoxide reductase family.</text>
</comment>
<accession>A0A3P3XSJ5</accession>
<proteinExistence type="inferred from homology"/>